<dbReference type="Proteomes" id="UP000077763">
    <property type="component" value="Unassembled WGS sequence"/>
</dbReference>
<dbReference type="InterPro" id="IPR001789">
    <property type="entry name" value="Sig_transdc_resp-reg_receiver"/>
</dbReference>
<dbReference type="AlphaFoldDB" id="A0A177ML39"/>
<evidence type="ECO:0000259" key="5">
    <source>
        <dbReference type="PROSITE" id="PS50043"/>
    </source>
</evidence>
<dbReference type="SUPFAM" id="SSF46894">
    <property type="entry name" value="C-terminal effector domain of the bipartite response regulators"/>
    <property type="match status" value="1"/>
</dbReference>
<evidence type="ECO:0000256" key="3">
    <source>
        <dbReference type="ARBA" id="ARBA00023163"/>
    </source>
</evidence>
<dbReference type="CDD" id="cd06170">
    <property type="entry name" value="LuxR_C_like"/>
    <property type="match status" value="1"/>
</dbReference>
<dbReference type="PROSITE" id="PS00622">
    <property type="entry name" value="HTH_LUXR_1"/>
    <property type="match status" value="1"/>
</dbReference>
<dbReference type="InterPro" id="IPR016032">
    <property type="entry name" value="Sig_transdc_resp-reg_C-effctor"/>
</dbReference>
<evidence type="ECO:0000313" key="8">
    <source>
        <dbReference type="Proteomes" id="UP000077763"/>
    </source>
</evidence>
<keyword evidence="3" id="KW-0804">Transcription</keyword>
<dbReference type="PROSITE" id="PS50110">
    <property type="entry name" value="RESPONSE_REGULATORY"/>
    <property type="match status" value="1"/>
</dbReference>
<evidence type="ECO:0000256" key="2">
    <source>
        <dbReference type="ARBA" id="ARBA00023125"/>
    </source>
</evidence>
<dbReference type="PRINTS" id="PR00038">
    <property type="entry name" value="HTHLUXR"/>
</dbReference>
<dbReference type="SUPFAM" id="SSF52172">
    <property type="entry name" value="CheY-like"/>
    <property type="match status" value="1"/>
</dbReference>
<feature type="domain" description="HTH luxR-type" evidence="5">
    <location>
        <begin position="152"/>
        <end position="217"/>
    </location>
</feature>
<organism evidence="7 8">
    <name type="scientific">Methylomonas methanica</name>
    <dbReference type="NCBI Taxonomy" id="421"/>
    <lineage>
        <taxon>Bacteria</taxon>
        <taxon>Pseudomonadati</taxon>
        <taxon>Pseudomonadota</taxon>
        <taxon>Gammaproteobacteria</taxon>
        <taxon>Methylococcales</taxon>
        <taxon>Methylococcaceae</taxon>
        <taxon>Methylomonas</taxon>
    </lineage>
</organism>
<name>A0A177ML39_METMH</name>
<dbReference type="GO" id="GO:0003677">
    <property type="term" value="F:DNA binding"/>
    <property type="evidence" value="ECO:0007669"/>
    <property type="project" value="UniProtKB-KW"/>
</dbReference>
<reference evidence="7 8" key="1">
    <citation type="submission" date="2016-03" db="EMBL/GenBank/DDBJ databases">
        <authorList>
            <person name="Ploux O."/>
        </authorList>
    </citation>
    <scope>NUCLEOTIDE SEQUENCE [LARGE SCALE GENOMIC DNA]</scope>
    <source>
        <strain evidence="7 8">R-45371</strain>
    </source>
</reference>
<dbReference type="Pfam" id="PF00196">
    <property type="entry name" value="GerE"/>
    <property type="match status" value="1"/>
</dbReference>
<dbReference type="EMBL" id="LUUH01000035">
    <property type="protein sequence ID" value="OAI06518.1"/>
    <property type="molecule type" value="Genomic_DNA"/>
</dbReference>
<accession>A0A177ML39</accession>
<dbReference type="PANTHER" id="PTHR44688:SF16">
    <property type="entry name" value="DNA-BINDING TRANSCRIPTIONAL ACTIVATOR DEVR_DOSR"/>
    <property type="match status" value="1"/>
</dbReference>
<comment type="caution">
    <text evidence="7">The sequence shown here is derived from an EMBL/GenBank/DDBJ whole genome shotgun (WGS) entry which is preliminary data.</text>
</comment>
<dbReference type="PROSITE" id="PS50043">
    <property type="entry name" value="HTH_LUXR_2"/>
    <property type="match status" value="1"/>
</dbReference>
<dbReference type="GO" id="GO:0006355">
    <property type="term" value="P:regulation of DNA-templated transcription"/>
    <property type="evidence" value="ECO:0007669"/>
    <property type="project" value="InterPro"/>
</dbReference>
<dbReference type="Gene3D" id="3.40.50.2300">
    <property type="match status" value="1"/>
</dbReference>
<comment type="caution">
    <text evidence="4">Lacks conserved residue(s) required for the propagation of feature annotation.</text>
</comment>
<evidence type="ECO:0000256" key="4">
    <source>
        <dbReference type="PROSITE-ProRule" id="PRU00169"/>
    </source>
</evidence>
<protein>
    <recommendedName>
        <fullName evidence="9">HTH luxR-type domain-containing protein</fullName>
    </recommendedName>
</protein>
<keyword evidence="1" id="KW-0805">Transcription regulation</keyword>
<gene>
    <name evidence="7" type="ORF">A1353_08770</name>
</gene>
<feature type="domain" description="Response regulatory" evidence="6">
    <location>
        <begin position="24"/>
        <end position="143"/>
    </location>
</feature>
<dbReference type="InterPro" id="IPR011006">
    <property type="entry name" value="CheY-like_superfamily"/>
</dbReference>
<keyword evidence="2" id="KW-0238">DNA-binding</keyword>
<evidence type="ECO:0000256" key="1">
    <source>
        <dbReference type="ARBA" id="ARBA00023015"/>
    </source>
</evidence>
<proteinExistence type="predicted"/>
<sequence length="252" mass="28899">MFSSTNLHQFFQTMALKVLELDRLILVADREVSSFKGINRVRESLQANVDHVASRDELSRWLVDNKASLTSKKIAFVMVFDPEVVEISPSGSEFGLLLEYPRICITRSSDLSTTLRSIKNGLFDFIEKPFSLEQIRKCLELAFFEYEFAVTINNQFHNLTKREIETCELVVLGHTNKEISEKLDISVKTVKVHRANLMRKTDAKSVTDLLRLHDTFKSNTRQGLIDSATIPPLKILNTQQINKREKRQKSPA</sequence>
<evidence type="ECO:0000313" key="7">
    <source>
        <dbReference type="EMBL" id="OAI06518.1"/>
    </source>
</evidence>
<evidence type="ECO:0000259" key="6">
    <source>
        <dbReference type="PROSITE" id="PS50110"/>
    </source>
</evidence>
<dbReference type="GO" id="GO:0000160">
    <property type="term" value="P:phosphorelay signal transduction system"/>
    <property type="evidence" value="ECO:0007669"/>
    <property type="project" value="InterPro"/>
</dbReference>
<dbReference type="PANTHER" id="PTHR44688">
    <property type="entry name" value="DNA-BINDING TRANSCRIPTIONAL ACTIVATOR DEVR_DOSR"/>
    <property type="match status" value="1"/>
</dbReference>
<dbReference type="SMART" id="SM00421">
    <property type="entry name" value="HTH_LUXR"/>
    <property type="match status" value="1"/>
</dbReference>
<evidence type="ECO:0008006" key="9">
    <source>
        <dbReference type="Google" id="ProtNLM"/>
    </source>
</evidence>
<dbReference type="InterPro" id="IPR000792">
    <property type="entry name" value="Tscrpt_reg_LuxR_C"/>
</dbReference>